<reference evidence="18" key="1">
    <citation type="submission" date="2018-09" db="EMBL/GenBank/DDBJ databases">
        <title>Complete Genome Sequencing of Sulfolobus sp. JCM 16834.</title>
        <authorList>
            <person name="Kato S."/>
            <person name="Itoh T."/>
            <person name="Ohkuma M."/>
        </authorList>
    </citation>
    <scope>NUCLEOTIDE SEQUENCE [LARGE SCALE GENOMIC DNA]</scope>
    <source>
        <strain evidence="18">IC-007</strain>
    </source>
</reference>
<dbReference type="Gene3D" id="1.10.132.30">
    <property type="match status" value="1"/>
</dbReference>
<dbReference type="InterPro" id="IPR038120">
    <property type="entry name" value="Rpb1_funnel_sf"/>
</dbReference>
<evidence type="ECO:0000256" key="13">
    <source>
        <dbReference type="ARBA" id="ARBA00053389"/>
    </source>
</evidence>
<dbReference type="NCBIfam" id="TIGR02390">
    <property type="entry name" value="RNA_pol_rpoA1"/>
    <property type="match status" value="1"/>
</dbReference>
<comment type="function">
    <text evidence="15">DNA-dependent RNA polymerase catalyzes the transcription of DNA into RNA using the four ribonucleoside triphosphates as substrates.</text>
</comment>
<accession>A0A510E426</accession>
<comment type="similarity">
    <text evidence="2 14 15">Belongs to the RNA polymerase beta' chain family.</text>
</comment>
<evidence type="ECO:0000313" key="17">
    <source>
        <dbReference type="EMBL" id="BBG27265.1"/>
    </source>
</evidence>
<comment type="function">
    <text evidence="13 14">DNA-dependent RNA polymerase (RNAP) catalyzes the transcription of DNA into RNA using the four ribonucleoside triphosphates as substrates. Forms the clamp head domain.</text>
</comment>
<dbReference type="InterPro" id="IPR045867">
    <property type="entry name" value="DNA-dir_RpoC_beta_prime"/>
</dbReference>
<feature type="binding site" evidence="14">
    <location>
        <position position="63"/>
    </location>
    <ligand>
        <name>Zn(2+)</name>
        <dbReference type="ChEBI" id="CHEBI:29105"/>
        <label>1</label>
    </ligand>
</feature>
<dbReference type="Pfam" id="PF04998">
    <property type="entry name" value="RNA_pol_Rpb1_5"/>
    <property type="match status" value="1"/>
</dbReference>
<comment type="cofactor">
    <cofactor evidence="1 14">
        <name>Mg(2+)</name>
        <dbReference type="ChEBI" id="CHEBI:18420"/>
    </cofactor>
</comment>
<dbReference type="InterPro" id="IPR012758">
    <property type="entry name" value="RPO1N"/>
</dbReference>
<feature type="binding site" evidence="14">
    <location>
        <position position="103"/>
    </location>
    <ligand>
        <name>Zn(2+)</name>
        <dbReference type="ChEBI" id="CHEBI:29105"/>
        <label>2</label>
    </ligand>
</feature>
<keyword evidence="5 14" id="KW-0808">Transferase</keyword>
<evidence type="ECO:0000256" key="1">
    <source>
        <dbReference type="ARBA" id="ARBA00001946"/>
    </source>
</evidence>
<keyword evidence="9 14" id="KW-0460">Magnesium</keyword>
<dbReference type="InterPro" id="IPR007081">
    <property type="entry name" value="RNA_pol_Rpb1_5"/>
</dbReference>
<evidence type="ECO:0000256" key="8">
    <source>
        <dbReference type="ARBA" id="ARBA00022833"/>
    </source>
</evidence>
<dbReference type="Gene3D" id="3.30.1490.180">
    <property type="entry name" value="RNA polymerase ii"/>
    <property type="match status" value="1"/>
</dbReference>
<evidence type="ECO:0000256" key="6">
    <source>
        <dbReference type="ARBA" id="ARBA00022695"/>
    </source>
</evidence>
<gene>
    <name evidence="14" type="primary">rpo1N</name>
    <name evidence="14" type="synonym">rpoA1</name>
    <name evidence="17" type="ORF">IC007_1807</name>
</gene>
<keyword evidence="6 14" id="KW-0548">Nucleotidyltransferase</keyword>
<dbReference type="FunFam" id="2.40.40.20:FF:000019">
    <property type="entry name" value="DNA-directed RNA polymerase II subunit RPB1"/>
    <property type="match status" value="1"/>
</dbReference>
<comment type="subunit">
    <text evidence="14">Part of the RNA polymerase complex.</text>
</comment>
<comment type="cofactor">
    <cofactor evidence="14">
        <name>Zn(2+)</name>
        <dbReference type="ChEBI" id="CHEBI:29105"/>
    </cofactor>
    <text evidence="14">Binds at least 2 Zn(2+) per subunit.</text>
</comment>
<comment type="subcellular location">
    <subcellularLocation>
        <location evidence="14">Cytoplasm</location>
    </subcellularLocation>
</comment>
<keyword evidence="10 14" id="KW-0238">DNA-binding</keyword>
<dbReference type="Gene3D" id="4.10.320.40">
    <property type="match status" value="1"/>
</dbReference>
<dbReference type="Gene3D" id="6.20.50.80">
    <property type="match status" value="1"/>
</dbReference>
<dbReference type="Pfam" id="PF04983">
    <property type="entry name" value="RNA_pol_Rpb1_3"/>
    <property type="match status" value="1"/>
</dbReference>
<feature type="domain" description="RNA polymerase N-terminal" evidence="16">
    <location>
        <begin position="207"/>
        <end position="512"/>
    </location>
</feature>
<feature type="binding site" evidence="14">
    <location>
        <position position="70"/>
    </location>
    <ligand>
        <name>Zn(2+)</name>
        <dbReference type="ChEBI" id="CHEBI:29105"/>
        <label>1</label>
    </ligand>
</feature>
<evidence type="ECO:0000313" key="18">
    <source>
        <dbReference type="Proteomes" id="UP000325030"/>
    </source>
</evidence>
<feature type="binding site" evidence="14">
    <location>
        <position position="60"/>
    </location>
    <ligand>
        <name>Zn(2+)</name>
        <dbReference type="ChEBI" id="CHEBI:29105"/>
        <label>1</label>
    </ligand>
</feature>
<comment type="catalytic activity">
    <reaction evidence="12 14 15">
        <text>RNA(n) + a ribonucleoside 5'-triphosphate = RNA(n+1) + diphosphate</text>
        <dbReference type="Rhea" id="RHEA:21248"/>
        <dbReference type="Rhea" id="RHEA-COMP:14527"/>
        <dbReference type="Rhea" id="RHEA-COMP:17342"/>
        <dbReference type="ChEBI" id="CHEBI:33019"/>
        <dbReference type="ChEBI" id="CHEBI:61557"/>
        <dbReference type="ChEBI" id="CHEBI:140395"/>
        <dbReference type="EC" id="2.7.7.6"/>
    </reaction>
</comment>
<keyword evidence="8 14" id="KW-0862">Zinc</keyword>
<dbReference type="GO" id="GO:0000428">
    <property type="term" value="C:DNA-directed RNA polymerase complex"/>
    <property type="evidence" value="ECO:0007669"/>
    <property type="project" value="UniProtKB-KW"/>
</dbReference>
<feature type="binding site" evidence="14">
    <location>
        <position position="458"/>
    </location>
    <ligand>
        <name>Mg(2+)</name>
        <dbReference type="ChEBI" id="CHEBI:18420"/>
    </ligand>
</feature>
<dbReference type="GO" id="GO:0005737">
    <property type="term" value="C:cytoplasm"/>
    <property type="evidence" value="ECO:0007669"/>
    <property type="project" value="UniProtKB-SubCell"/>
</dbReference>
<evidence type="ECO:0000256" key="4">
    <source>
        <dbReference type="ARBA" id="ARBA00022490"/>
    </source>
</evidence>
<dbReference type="GO" id="GO:0006351">
    <property type="term" value="P:DNA-templated transcription"/>
    <property type="evidence" value="ECO:0007669"/>
    <property type="project" value="UniProtKB-UniRule"/>
</dbReference>
<dbReference type="Proteomes" id="UP000325030">
    <property type="component" value="Chromosome"/>
</dbReference>
<dbReference type="InterPro" id="IPR007066">
    <property type="entry name" value="RNA_pol_Rpb1_3"/>
</dbReference>
<evidence type="ECO:0000259" key="16">
    <source>
        <dbReference type="SMART" id="SM00663"/>
    </source>
</evidence>
<dbReference type="InterPro" id="IPR044893">
    <property type="entry name" value="RNA_pol_Rpb1_clamp_domain"/>
</dbReference>
<keyword evidence="3 14" id="KW-0240">DNA-directed RNA polymerase</keyword>
<evidence type="ECO:0000256" key="9">
    <source>
        <dbReference type="ARBA" id="ARBA00022842"/>
    </source>
</evidence>
<dbReference type="Pfam" id="PF00623">
    <property type="entry name" value="RNA_pol_Rpb1_2"/>
    <property type="match status" value="1"/>
</dbReference>
<dbReference type="NCBIfam" id="NF006336">
    <property type="entry name" value="PRK08566.1"/>
    <property type="match status" value="1"/>
</dbReference>
<dbReference type="EMBL" id="AP018930">
    <property type="protein sequence ID" value="BBG27265.1"/>
    <property type="molecule type" value="Genomic_DNA"/>
</dbReference>
<dbReference type="EC" id="2.7.7.6" evidence="14"/>
<dbReference type="PANTHER" id="PTHR19376:SF32">
    <property type="entry name" value="DNA-DIRECTED RNA POLYMERASE III SUBUNIT RPC1"/>
    <property type="match status" value="1"/>
</dbReference>
<dbReference type="GO" id="GO:0003899">
    <property type="term" value="F:DNA-directed RNA polymerase activity"/>
    <property type="evidence" value="ECO:0007669"/>
    <property type="project" value="UniProtKB-UniRule"/>
</dbReference>
<evidence type="ECO:0000256" key="10">
    <source>
        <dbReference type="ARBA" id="ARBA00023125"/>
    </source>
</evidence>
<feature type="binding site" evidence="14">
    <location>
        <position position="73"/>
    </location>
    <ligand>
        <name>Zn(2+)</name>
        <dbReference type="ChEBI" id="CHEBI:29105"/>
        <label>1</label>
    </ligand>
</feature>
<dbReference type="Gene3D" id="6.10.250.2940">
    <property type="match status" value="1"/>
</dbReference>
<organism evidence="17 18">
    <name type="scientific">Sulfuracidifex tepidarius</name>
    <dbReference type="NCBI Taxonomy" id="1294262"/>
    <lineage>
        <taxon>Archaea</taxon>
        <taxon>Thermoproteota</taxon>
        <taxon>Thermoprotei</taxon>
        <taxon>Sulfolobales</taxon>
        <taxon>Sulfolobaceae</taxon>
        <taxon>Sulfuracidifex</taxon>
    </lineage>
</organism>
<keyword evidence="7 14" id="KW-0479">Metal-binding</keyword>
<feature type="binding site" evidence="14">
    <location>
        <position position="148"/>
    </location>
    <ligand>
        <name>Zn(2+)</name>
        <dbReference type="ChEBI" id="CHEBI:29105"/>
        <label>2</label>
    </ligand>
</feature>
<dbReference type="Pfam" id="PF05000">
    <property type="entry name" value="RNA_pol_Rpb1_4"/>
    <property type="match status" value="1"/>
</dbReference>
<dbReference type="SMART" id="SM00663">
    <property type="entry name" value="RPOLA_N"/>
    <property type="match status" value="1"/>
</dbReference>
<dbReference type="AlphaFoldDB" id="A0A510E426"/>
<evidence type="ECO:0000256" key="11">
    <source>
        <dbReference type="ARBA" id="ARBA00023163"/>
    </source>
</evidence>
<dbReference type="GO" id="GO:0003677">
    <property type="term" value="F:DNA binding"/>
    <property type="evidence" value="ECO:0007669"/>
    <property type="project" value="UniProtKB-UniRule"/>
</dbReference>
<evidence type="ECO:0000256" key="2">
    <source>
        <dbReference type="ARBA" id="ARBA00006460"/>
    </source>
</evidence>
<protein>
    <recommendedName>
        <fullName evidence="14">DNA-directed RNA polymerase subunit Rpo1N</fullName>
        <ecNumber evidence="14">2.7.7.6</ecNumber>
    </recommendedName>
    <alternativeName>
        <fullName evidence="14">DNA-directed RNA polymerase subunit A'</fullName>
    </alternativeName>
</protein>
<feature type="binding site" evidence="14">
    <location>
        <position position="100"/>
    </location>
    <ligand>
        <name>Zn(2+)</name>
        <dbReference type="ChEBI" id="CHEBI:29105"/>
        <label>2</label>
    </ligand>
</feature>
<evidence type="ECO:0000256" key="5">
    <source>
        <dbReference type="ARBA" id="ARBA00022679"/>
    </source>
</evidence>
<dbReference type="Gene3D" id="4.10.860.120">
    <property type="entry name" value="RNA polymerase II, clamp domain"/>
    <property type="match status" value="2"/>
</dbReference>
<feature type="binding site" evidence="14">
    <location>
        <position position="151"/>
    </location>
    <ligand>
        <name>Zn(2+)</name>
        <dbReference type="ChEBI" id="CHEBI:29105"/>
        <label>2</label>
    </ligand>
</feature>
<evidence type="ECO:0000256" key="14">
    <source>
        <dbReference type="HAMAP-Rule" id="MF_00863"/>
    </source>
</evidence>
<evidence type="ECO:0000256" key="15">
    <source>
        <dbReference type="RuleBase" id="RU004279"/>
    </source>
</evidence>
<dbReference type="CDD" id="cd02582">
    <property type="entry name" value="RNAP_archeal_A"/>
    <property type="match status" value="1"/>
</dbReference>
<evidence type="ECO:0000256" key="7">
    <source>
        <dbReference type="ARBA" id="ARBA00022723"/>
    </source>
</evidence>
<dbReference type="Gene3D" id="2.60.40.2940">
    <property type="match status" value="1"/>
</dbReference>
<dbReference type="HAMAP" id="MF_00863">
    <property type="entry name" value="RNApol_arch_Rpo1N"/>
    <property type="match status" value="1"/>
</dbReference>
<dbReference type="PANTHER" id="PTHR19376">
    <property type="entry name" value="DNA-DIRECTED RNA POLYMERASE"/>
    <property type="match status" value="1"/>
</dbReference>
<dbReference type="SUPFAM" id="SSF64484">
    <property type="entry name" value="beta and beta-prime subunits of DNA dependent RNA-polymerase"/>
    <property type="match status" value="1"/>
</dbReference>
<dbReference type="InterPro" id="IPR006592">
    <property type="entry name" value="RNA_pol_N"/>
</dbReference>
<dbReference type="Gene3D" id="1.10.10.1950">
    <property type="match status" value="1"/>
</dbReference>
<dbReference type="GO" id="GO:0000287">
    <property type="term" value="F:magnesium ion binding"/>
    <property type="evidence" value="ECO:0007669"/>
    <property type="project" value="UniProtKB-UniRule"/>
</dbReference>
<dbReference type="RefSeq" id="WP_149564868.1">
    <property type="nucleotide sequence ID" value="NZ_AP018930.1"/>
</dbReference>
<name>A0A510E426_9CREN</name>
<sequence length="882" mass="99865">MSEHEKVIRKIKFGIISPDEIRKMSVTAIITSDVYDEDGTPIEGSVMDPRLGVIEPGQKCPTCGNTLGNCPGHFGHIELVRPVIHIGFVKHVYEFLKATCGRCGRLKLPQDDILKYERIYDAIKNRWPSAAKRLNEHIKKTAMKANQCPHCGAKQIKIKLDKPYNFYEERTEGLQRLTPSDIRERLEKIPDSDVELMGYDPKTSRPEWMVLTVLPVPPVTIRPSIMIESGIRAEDDLTHKLVDIVRINERLKESIDAGAPQLIVEDLWDLLQYHISTYFDNEIPGLPPSKHRSGRPLRTMAQRLKGKEGRFRGNLSGKRVDFSSRTVISPDPNISIDEVGVPEHIAKMLTVPERVTNANIERMRQYVINGPEAWPGANYVIRNDGRRIDLRYVKDRKEFASALSPGFVIERHLIDGDVVIFNRQPSLHRISMMGHRARILPGRTFRLNILVCAPYNADFDGDEMNLHVPQSEEAIAETKELMIVHRNILTPRYGGPIMGGGQDYISGAYLLTVKTTLLTKEDVMKILGVVDFHKDIGEPAILSPKPLYTGKQVVSLFLPDDFNFHGQSNVSSGPRLCKDEDCPHDSYVVIKEGKLLEGVFDKKAIGNQQPESILHWLLREYPEDYGLWIMDNLFKAFLRFIEIQGFTMSLDDVTLPADATKEIAEQSDKAKKEVENLILQYNERKLEPIPGRTLEESLENYILDALDKLRNSAGEIATRHLDPFNYAYIMARTGARGSVLNITQMAAMLGQQSVRGERLTRGYMHRTLPHFKPYDISPEARGFVYSSFRTGLNPVEVFYHAAGGREGLVDTAVRTSQSGYMQRRLINALSDLRAEYDGSVRSLYGELIQLAYGEDGVFPMQSAHGKSVDVNRLIERVVGWRK</sequence>
<keyword evidence="4 14" id="KW-0963">Cytoplasm</keyword>
<dbReference type="FunFam" id="2.40.40.20:FF:000018">
    <property type="entry name" value="DNA-directed RNA polymerase subunit"/>
    <property type="match status" value="1"/>
</dbReference>
<keyword evidence="11 14" id="KW-0804">Transcription</keyword>
<dbReference type="InterPro" id="IPR007083">
    <property type="entry name" value="RNA_pol_Rpb1_4"/>
</dbReference>
<feature type="binding site" evidence="14">
    <location>
        <position position="460"/>
    </location>
    <ligand>
        <name>Mg(2+)</name>
        <dbReference type="ChEBI" id="CHEBI:18420"/>
    </ligand>
</feature>
<dbReference type="InterPro" id="IPR000722">
    <property type="entry name" value="RNA_pol_asu"/>
</dbReference>
<dbReference type="InterPro" id="IPR007080">
    <property type="entry name" value="RNA_pol_Rpb1_1"/>
</dbReference>
<proteinExistence type="inferred from homology"/>
<dbReference type="Pfam" id="PF04997">
    <property type="entry name" value="RNA_pol_Rpb1_1"/>
    <property type="match status" value="1"/>
</dbReference>
<dbReference type="Gene3D" id="2.40.40.20">
    <property type="match status" value="1"/>
</dbReference>
<dbReference type="GO" id="GO:0008270">
    <property type="term" value="F:zinc ion binding"/>
    <property type="evidence" value="ECO:0007669"/>
    <property type="project" value="UniProtKB-UniRule"/>
</dbReference>
<dbReference type="GeneID" id="41718148"/>
<evidence type="ECO:0000256" key="3">
    <source>
        <dbReference type="ARBA" id="ARBA00022478"/>
    </source>
</evidence>
<evidence type="ECO:0000256" key="12">
    <source>
        <dbReference type="ARBA" id="ARBA00048552"/>
    </source>
</evidence>
<feature type="binding site" evidence="14">
    <location>
        <position position="462"/>
    </location>
    <ligand>
        <name>Mg(2+)</name>
        <dbReference type="ChEBI" id="CHEBI:18420"/>
    </ligand>
</feature>